<dbReference type="Proteomes" id="UP000501802">
    <property type="component" value="Chromosome"/>
</dbReference>
<keyword evidence="2" id="KW-1185">Reference proteome</keyword>
<dbReference type="EMBL" id="CP050063">
    <property type="protein sequence ID" value="QIP13774.1"/>
    <property type="molecule type" value="Genomic_DNA"/>
</dbReference>
<organism evidence="1 2">
    <name type="scientific">Spirosoma aureum</name>
    <dbReference type="NCBI Taxonomy" id="2692134"/>
    <lineage>
        <taxon>Bacteria</taxon>
        <taxon>Pseudomonadati</taxon>
        <taxon>Bacteroidota</taxon>
        <taxon>Cytophagia</taxon>
        <taxon>Cytophagales</taxon>
        <taxon>Cytophagaceae</taxon>
        <taxon>Spirosoma</taxon>
    </lineage>
</organism>
<evidence type="ECO:0000313" key="1">
    <source>
        <dbReference type="EMBL" id="QIP13774.1"/>
    </source>
</evidence>
<sequence length="159" mass="17410">MKKQLIILGITLCTACQRDAPTSQPVLALDAATVIAGTYRANLVRIPDVKSYPINGKTIMFQIERISPDSVRVKVQAPANGIYSPARDTTYNKVYVLTKPQGYYLTLETDTTQPNNQLGSELVIAPPVPPTTSPNWASYVFLPPGYKLGRVAAEFIKVN</sequence>
<evidence type="ECO:0000313" key="2">
    <source>
        <dbReference type="Proteomes" id="UP000501802"/>
    </source>
</evidence>
<gene>
    <name evidence="1" type="ORF">G8759_14705</name>
</gene>
<name>A0A6G9AN75_9BACT</name>
<dbReference type="AlphaFoldDB" id="A0A6G9AN75"/>
<proteinExistence type="predicted"/>
<dbReference type="RefSeq" id="WP_167209165.1">
    <property type="nucleotide sequence ID" value="NZ_CP050063.1"/>
</dbReference>
<protein>
    <submittedName>
        <fullName evidence="1">Uncharacterized protein</fullName>
    </submittedName>
</protein>
<accession>A0A6G9AN75</accession>
<dbReference type="KEGG" id="spib:G8759_14705"/>
<reference evidence="1 2" key="1">
    <citation type="submission" date="2020-03" db="EMBL/GenBank/DDBJ databases">
        <authorList>
            <person name="Kim M.K."/>
        </authorList>
    </citation>
    <scope>NUCLEOTIDE SEQUENCE [LARGE SCALE GENOMIC DNA]</scope>
    <source>
        <strain evidence="1 2">BT328</strain>
    </source>
</reference>